<feature type="domain" description="Polymerase nucleotidyl transferase" evidence="1">
    <location>
        <begin position="125"/>
        <end position="217"/>
    </location>
</feature>
<proteinExistence type="predicted"/>
<organism evidence="2 3">
    <name type="scientific">Methanocaldococcus lauensis</name>
    <dbReference type="NCBI Taxonomy" id="2546128"/>
    <lineage>
        <taxon>Archaea</taxon>
        <taxon>Methanobacteriati</taxon>
        <taxon>Methanobacteriota</taxon>
        <taxon>Methanomada group</taxon>
        <taxon>Methanococci</taxon>
        <taxon>Methanococcales</taxon>
        <taxon>Methanocaldococcaceae</taxon>
        <taxon>Methanocaldococcus</taxon>
    </lineage>
</organism>
<dbReference type="Proteomes" id="UP000679213">
    <property type="component" value="Chromosome I"/>
</dbReference>
<sequence length="341" mass="40547">MRVRIRDFIETNEGLYFAVNSYYHPEDRFLSFLRYVPYKYVNFEVDISNIREINGKKYVKISESSLAYKFLEENFDKYLFYDETIDVLMHAIPKEDVKRILKPKERLKEIVNEEYKLNELEEKCRKLALILEDYGVPIKSMGVSGSLLLKLNNKNSDIDFVIYGREMHKKGREALKEAFEDGKLEPLSENFWKIAYKKRIKDNTLTYEEFIFYEKRKYNRGVVDNTMFDLLFTREWDEIIGKYGDKRYKNLGFVEIEGIVLNDDFAFDNPAVYKIECYNDEDIKEVVSFTHTYAGQCFNGEEIIARGKLEEVIDKSGDRYKRVVVGTTREAFNEYIKLKNL</sequence>
<keyword evidence="3" id="KW-1185">Reference proteome</keyword>
<gene>
    <name evidence="2" type="ORF">MLAUSG7_0798</name>
</gene>
<evidence type="ECO:0000313" key="2">
    <source>
        <dbReference type="EMBL" id="CAB3288582.1"/>
    </source>
</evidence>
<dbReference type="Pfam" id="PF01909">
    <property type="entry name" value="NTP_transf_2"/>
    <property type="match status" value="1"/>
</dbReference>
<accession>A0A8D6PTY5</accession>
<name>A0A8D6PTY5_9EURY</name>
<evidence type="ECO:0000259" key="1">
    <source>
        <dbReference type="Pfam" id="PF01909"/>
    </source>
</evidence>
<dbReference type="GeneID" id="65883605"/>
<protein>
    <submittedName>
        <fullName evidence="2">DNA polymerase beta domain-containing protein</fullName>
    </submittedName>
</protein>
<dbReference type="AlphaFoldDB" id="A0A8D6PTY5"/>
<evidence type="ECO:0000313" key="3">
    <source>
        <dbReference type="Proteomes" id="UP000679213"/>
    </source>
</evidence>
<dbReference type="RefSeq" id="WP_214400644.1">
    <property type="nucleotide sequence ID" value="NZ_LR792632.1"/>
</dbReference>
<reference evidence="2 3" key="1">
    <citation type="submission" date="2020-04" db="EMBL/GenBank/DDBJ databases">
        <authorList>
            <consortium name="Genoscope - CEA"/>
            <person name="William W."/>
        </authorList>
    </citation>
    <scope>NUCLEOTIDE SEQUENCE [LARGE SCALE GENOMIC DNA]</scope>
    <source>
        <strain evidence="2 3">SG7</strain>
    </source>
</reference>
<dbReference type="InterPro" id="IPR002934">
    <property type="entry name" value="Polymerase_NTP_transf_dom"/>
</dbReference>
<dbReference type="EMBL" id="LR792632">
    <property type="protein sequence ID" value="CAB3288582.1"/>
    <property type="molecule type" value="Genomic_DNA"/>
</dbReference>
<dbReference type="GO" id="GO:0016779">
    <property type="term" value="F:nucleotidyltransferase activity"/>
    <property type="evidence" value="ECO:0007669"/>
    <property type="project" value="InterPro"/>
</dbReference>
<dbReference type="KEGG" id="mesg:MLAUSG7_0798"/>